<gene>
    <name evidence="1" type="ORF">CCS01_03830</name>
</gene>
<evidence type="ECO:0000313" key="2">
    <source>
        <dbReference type="Proteomes" id="UP000239724"/>
    </source>
</evidence>
<evidence type="ECO:0000313" key="1">
    <source>
        <dbReference type="EMBL" id="PPQ37108.1"/>
    </source>
</evidence>
<dbReference type="EMBL" id="NHRY01000051">
    <property type="protein sequence ID" value="PPQ37108.1"/>
    <property type="molecule type" value="Genomic_DNA"/>
</dbReference>
<dbReference type="Proteomes" id="UP000239724">
    <property type="component" value="Unassembled WGS sequence"/>
</dbReference>
<keyword evidence="2" id="KW-1185">Reference proteome</keyword>
<sequence>MSDLKLRGTAVTKRLPKGHAFQISDLVLAQSWAAFRNLAMQVRLDHGSDDEEYEEVLEFRAATGARAHFIIWNDGDAVFVQPMPGRMQKHACLADALEHLSLRKPPALTDITPAGWPIR</sequence>
<accession>A0A2S6NMG1</accession>
<dbReference type="RefSeq" id="WP_104517521.1">
    <property type="nucleotide sequence ID" value="NZ_NHRY01000051.1"/>
</dbReference>
<dbReference type="AlphaFoldDB" id="A0A2S6NMG1"/>
<proteinExistence type="predicted"/>
<organism evidence="1 2">
    <name type="scientific">Rhodopila globiformis</name>
    <name type="common">Rhodopseudomonas globiformis</name>
    <dbReference type="NCBI Taxonomy" id="1071"/>
    <lineage>
        <taxon>Bacteria</taxon>
        <taxon>Pseudomonadati</taxon>
        <taxon>Pseudomonadota</taxon>
        <taxon>Alphaproteobacteria</taxon>
        <taxon>Acetobacterales</taxon>
        <taxon>Acetobacteraceae</taxon>
        <taxon>Rhodopila</taxon>
    </lineage>
</organism>
<protein>
    <submittedName>
        <fullName evidence="1">Uncharacterized protein</fullName>
    </submittedName>
</protein>
<name>A0A2S6NMG1_RHOGL</name>
<comment type="caution">
    <text evidence="1">The sequence shown here is derived from an EMBL/GenBank/DDBJ whole genome shotgun (WGS) entry which is preliminary data.</text>
</comment>
<dbReference type="OrthoDB" id="9788328at2"/>
<reference evidence="1 2" key="1">
    <citation type="journal article" date="2018" name="Arch. Microbiol.">
        <title>New insights into the metabolic potential of the phototrophic purple bacterium Rhodopila globiformis DSM 161(T) from its draft genome sequence and evidence for a vanadium-dependent nitrogenase.</title>
        <authorList>
            <person name="Imhoff J.F."/>
            <person name="Rahn T."/>
            <person name="Kunzel S."/>
            <person name="Neulinger S.C."/>
        </authorList>
    </citation>
    <scope>NUCLEOTIDE SEQUENCE [LARGE SCALE GENOMIC DNA]</scope>
    <source>
        <strain evidence="1 2">DSM 161</strain>
    </source>
</reference>